<evidence type="ECO:0000256" key="1">
    <source>
        <dbReference type="ARBA" id="ARBA00004123"/>
    </source>
</evidence>
<dbReference type="InterPro" id="IPR009072">
    <property type="entry name" value="Histone-fold"/>
</dbReference>
<dbReference type="EMBL" id="NCKV01001196">
    <property type="protein sequence ID" value="RWS28825.1"/>
    <property type="molecule type" value="Genomic_DNA"/>
</dbReference>
<dbReference type="InterPro" id="IPR007125">
    <property type="entry name" value="H2A/H2B/H3"/>
</dbReference>
<dbReference type="STRING" id="299467.A0A443SMU8"/>
<comment type="caution">
    <text evidence="9">The sequence shown here is derived from an EMBL/GenBank/DDBJ whole genome shotgun (WGS) entry which is preliminary data.</text>
</comment>
<dbReference type="InterPro" id="IPR000164">
    <property type="entry name" value="Histone_H3/CENP-A"/>
</dbReference>
<dbReference type="Proteomes" id="UP000288716">
    <property type="component" value="Unassembled WGS sequence"/>
</dbReference>
<dbReference type="SMART" id="SM00428">
    <property type="entry name" value="H3"/>
    <property type="match status" value="1"/>
</dbReference>
<keyword evidence="7" id="KW-0544">Nucleosome core</keyword>
<evidence type="ECO:0000313" key="9">
    <source>
        <dbReference type="EMBL" id="RWS28825.1"/>
    </source>
</evidence>
<dbReference type="GO" id="GO:0005634">
    <property type="term" value="C:nucleus"/>
    <property type="evidence" value="ECO:0007669"/>
    <property type="project" value="UniProtKB-SubCell"/>
</dbReference>
<dbReference type="GO" id="GO:0030527">
    <property type="term" value="F:structural constituent of chromatin"/>
    <property type="evidence" value="ECO:0007669"/>
    <property type="project" value="InterPro"/>
</dbReference>
<gene>
    <name evidence="9" type="ORF">B4U80_00712</name>
</gene>
<evidence type="ECO:0000256" key="7">
    <source>
        <dbReference type="ARBA" id="ARBA00023269"/>
    </source>
</evidence>
<keyword evidence="10" id="KW-1185">Reference proteome</keyword>
<protein>
    <submittedName>
        <fullName evidence="9">Histone H3.3-like protein</fullName>
    </submittedName>
</protein>
<evidence type="ECO:0000256" key="2">
    <source>
        <dbReference type="ARBA" id="ARBA00004286"/>
    </source>
</evidence>
<name>A0A443SMU8_9ACAR</name>
<dbReference type="CDD" id="cd22911">
    <property type="entry name" value="HFD_H3"/>
    <property type="match status" value="1"/>
</dbReference>
<dbReference type="GO" id="GO:0000786">
    <property type="term" value="C:nucleosome"/>
    <property type="evidence" value="ECO:0007669"/>
    <property type="project" value="UniProtKB-KW"/>
</dbReference>
<comment type="similarity">
    <text evidence="3">Belongs to the histone H3 family.</text>
</comment>
<reference evidence="9 10" key="1">
    <citation type="journal article" date="2018" name="Gigascience">
        <title>Genomes of trombidid mites reveal novel predicted allergens and laterally-transferred genes associated with secondary metabolism.</title>
        <authorList>
            <person name="Dong X."/>
            <person name="Chaisiri K."/>
            <person name="Xia D."/>
            <person name="Armstrong S.D."/>
            <person name="Fang Y."/>
            <person name="Donnelly M.J."/>
            <person name="Kadowaki T."/>
            <person name="McGarry J.W."/>
            <person name="Darby A.C."/>
            <person name="Makepeace B.L."/>
        </authorList>
    </citation>
    <scope>NUCLEOTIDE SEQUENCE [LARGE SCALE GENOMIC DNA]</scope>
    <source>
        <strain evidence="9">UoL-UT</strain>
    </source>
</reference>
<dbReference type="OrthoDB" id="420022at2759"/>
<keyword evidence="6" id="KW-0539">Nucleus</keyword>
<keyword evidence="5" id="KW-0238">DNA-binding</keyword>
<keyword evidence="4" id="KW-0158">Chromosome</keyword>
<dbReference type="Gene3D" id="1.10.20.10">
    <property type="entry name" value="Histone, subunit A"/>
    <property type="match status" value="1"/>
</dbReference>
<evidence type="ECO:0000313" key="10">
    <source>
        <dbReference type="Proteomes" id="UP000288716"/>
    </source>
</evidence>
<dbReference type="PRINTS" id="PR00622">
    <property type="entry name" value="HISTONEH3"/>
</dbReference>
<accession>A0A443SMU8</accession>
<sequence length="153" mass="17694">MPRIKTCVRKNYARKSTASIEIEKKLEAKRKESQNSCEASNEVKKIVQKQKKRRFRRGTVALRDIRYYQNVTQNLIPAASFQRFVREIFREFKIGGITFQTAAISALQTAAEAYIVNMMENTNLLANHAKRVTIFPKDIILAKRIMESNGVRL</sequence>
<organism evidence="9 10">
    <name type="scientific">Leptotrombidium deliense</name>
    <dbReference type="NCBI Taxonomy" id="299467"/>
    <lineage>
        <taxon>Eukaryota</taxon>
        <taxon>Metazoa</taxon>
        <taxon>Ecdysozoa</taxon>
        <taxon>Arthropoda</taxon>
        <taxon>Chelicerata</taxon>
        <taxon>Arachnida</taxon>
        <taxon>Acari</taxon>
        <taxon>Acariformes</taxon>
        <taxon>Trombidiformes</taxon>
        <taxon>Prostigmata</taxon>
        <taxon>Anystina</taxon>
        <taxon>Parasitengona</taxon>
        <taxon>Trombiculoidea</taxon>
        <taxon>Trombiculidae</taxon>
        <taxon>Leptotrombidium</taxon>
    </lineage>
</organism>
<evidence type="ECO:0000256" key="3">
    <source>
        <dbReference type="ARBA" id="ARBA00010343"/>
    </source>
</evidence>
<evidence type="ECO:0000256" key="5">
    <source>
        <dbReference type="ARBA" id="ARBA00023125"/>
    </source>
</evidence>
<dbReference type="GO" id="GO:0003677">
    <property type="term" value="F:DNA binding"/>
    <property type="evidence" value="ECO:0007669"/>
    <property type="project" value="UniProtKB-KW"/>
</dbReference>
<evidence type="ECO:0000259" key="8">
    <source>
        <dbReference type="Pfam" id="PF00125"/>
    </source>
</evidence>
<evidence type="ECO:0000256" key="6">
    <source>
        <dbReference type="ARBA" id="ARBA00023242"/>
    </source>
</evidence>
<dbReference type="VEuPathDB" id="VectorBase:LDEU003215"/>
<evidence type="ECO:0000256" key="4">
    <source>
        <dbReference type="ARBA" id="ARBA00022454"/>
    </source>
</evidence>
<dbReference type="GO" id="GO:0046982">
    <property type="term" value="F:protein heterodimerization activity"/>
    <property type="evidence" value="ECO:0007669"/>
    <property type="project" value="InterPro"/>
</dbReference>
<dbReference type="FunFam" id="1.10.20.10:FF:000085">
    <property type="entry name" value="Histone H3.2"/>
    <property type="match status" value="1"/>
</dbReference>
<dbReference type="SUPFAM" id="SSF47113">
    <property type="entry name" value="Histone-fold"/>
    <property type="match status" value="1"/>
</dbReference>
<feature type="domain" description="Core Histone H2A/H2B/H3" evidence="8">
    <location>
        <begin position="58"/>
        <end position="145"/>
    </location>
</feature>
<proteinExistence type="inferred from homology"/>
<comment type="subcellular location">
    <subcellularLocation>
        <location evidence="2">Chromosome</location>
    </subcellularLocation>
    <subcellularLocation>
        <location evidence="1">Nucleus</location>
    </subcellularLocation>
</comment>
<dbReference type="AlphaFoldDB" id="A0A443SMU8"/>
<dbReference type="PANTHER" id="PTHR11426">
    <property type="entry name" value="HISTONE H3"/>
    <property type="match status" value="1"/>
</dbReference>
<dbReference type="Pfam" id="PF00125">
    <property type="entry name" value="Histone"/>
    <property type="match status" value="1"/>
</dbReference>